<comment type="caution">
    <text evidence="1">The sequence shown here is derived from an EMBL/GenBank/DDBJ whole genome shotgun (WGS) entry which is preliminary data.</text>
</comment>
<evidence type="ECO:0000313" key="1">
    <source>
        <dbReference type="EMBL" id="MDH1236530.1"/>
    </source>
</evidence>
<name>A0AA42PA49_STUST</name>
<dbReference type="AlphaFoldDB" id="A0AA42PA49"/>
<gene>
    <name evidence="1" type="ORF">N5C32_10815</name>
</gene>
<sequence>MSALTLEQFQRALPDKVKKSVNQELVDSINKTIGDPDLHEAYRDNLLSYTKVMADGRFKIQNYIDAVKYVSHKLLGCSNIDAYMKTFPDKYNRFVQQGVTPKDIASYVTAYNKSKLVNLIFEQTLVPHYVLNQDLYQKALNVQAELMVSANSEKVRCDAANSLLTHLKMPETQKVELEIGMKEDSSIQALRETTLALARQQRLMLEAGAMNAQEVAHSRLAIEVEGERLN</sequence>
<accession>A0AA42PA49</accession>
<organism evidence="1 2">
    <name type="scientific">Stutzerimonas stutzeri</name>
    <name type="common">Pseudomonas stutzeri</name>
    <dbReference type="NCBI Taxonomy" id="316"/>
    <lineage>
        <taxon>Bacteria</taxon>
        <taxon>Pseudomonadati</taxon>
        <taxon>Pseudomonadota</taxon>
        <taxon>Gammaproteobacteria</taxon>
        <taxon>Pseudomonadales</taxon>
        <taxon>Pseudomonadaceae</taxon>
        <taxon>Stutzerimonas</taxon>
    </lineage>
</organism>
<evidence type="ECO:0000313" key="2">
    <source>
        <dbReference type="Proteomes" id="UP001158500"/>
    </source>
</evidence>
<reference evidence="1" key="1">
    <citation type="submission" date="2022-09" db="EMBL/GenBank/DDBJ databases">
        <title>Intensive care unit water sources are persistently colonized with multi-drug resistant bacteria and are the site of extensive horizontal gene transfer of antibiotic resistance genes.</title>
        <authorList>
            <person name="Diorio-Toth L."/>
        </authorList>
    </citation>
    <scope>NUCLEOTIDE SEQUENCE</scope>
    <source>
        <strain evidence="1">GD03947</strain>
    </source>
</reference>
<protein>
    <submittedName>
        <fullName evidence="1">Uncharacterized protein</fullName>
    </submittedName>
</protein>
<dbReference type="Proteomes" id="UP001158500">
    <property type="component" value="Unassembled WGS sequence"/>
</dbReference>
<dbReference type="RefSeq" id="WP_279641442.1">
    <property type="nucleotide sequence ID" value="NZ_JAOCAE010000006.1"/>
</dbReference>
<dbReference type="EMBL" id="JAOCAE010000006">
    <property type="protein sequence ID" value="MDH1236530.1"/>
    <property type="molecule type" value="Genomic_DNA"/>
</dbReference>
<proteinExistence type="predicted"/>